<dbReference type="GO" id="GO:0005524">
    <property type="term" value="F:ATP binding"/>
    <property type="evidence" value="ECO:0007669"/>
    <property type="project" value="UniProtKB-KW"/>
</dbReference>
<dbReference type="RefSeq" id="WP_016183965.1">
    <property type="nucleotide sequence ID" value="NZ_JXKI01000018.1"/>
</dbReference>
<feature type="binding site" evidence="2">
    <location>
        <begin position="201"/>
        <end position="208"/>
    </location>
    <ligand>
        <name>ATP</name>
        <dbReference type="ChEBI" id="CHEBI:30616"/>
    </ligand>
</feature>
<evidence type="ECO:0000313" key="6">
    <source>
        <dbReference type="Proteomes" id="UP000014113"/>
    </source>
</evidence>
<dbReference type="EMBL" id="ASWJ01000010">
    <property type="protein sequence ID" value="EOW80085.1"/>
    <property type="molecule type" value="Genomic_DNA"/>
</dbReference>
<name>S0KHF5_9ENTE</name>
<dbReference type="PANTHER" id="PTHR13504">
    <property type="entry name" value="FIDO DOMAIN-CONTAINING PROTEIN DDB_G0283145"/>
    <property type="match status" value="1"/>
</dbReference>
<evidence type="ECO:0000313" key="5">
    <source>
        <dbReference type="EMBL" id="EOW80085.1"/>
    </source>
</evidence>
<evidence type="ECO:0000256" key="2">
    <source>
        <dbReference type="PIRSR" id="PIRSR640198-2"/>
    </source>
</evidence>
<evidence type="ECO:0000256" key="3">
    <source>
        <dbReference type="PIRSR" id="PIRSR640198-3"/>
    </source>
</evidence>
<dbReference type="InterPro" id="IPR036597">
    <property type="entry name" value="Fido-like_dom_sf"/>
</dbReference>
<keyword evidence="2" id="KW-0067">ATP-binding</keyword>
<dbReference type="Pfam" id="PF02661">
    <property type="entry name" value="Fic"/>
    <property type="match status" value="1"/>
</dbReference>
<evidence type="ECO:0000259" key="4">
    <source>
        <dbReference type="PROSITE" id="PS51459"/>
    </source>
</evidence>
<dbReference type="Gene3D" id="1.10.10.10">
    <property type="entry name" value="Winged helix-like DNA-binding domain superfamily/Winged helix DNA-binding domain"/>
    <property type="match status" value="1"/>
</dbReference>
<dbReference type="SUPFAM" id="SSF140931">
    <property type="entry name" value="Fic-like"/>
    <property type="match status" value="1"/>
</dbReference>
<feature type="active site" evidence="1">
    <location>
        <position position="197"/>
    </location>
</feature>
<dbReference type="PROSITE" id="PS51459">
    <property type="entry name" value="FIDO"/>
    <property type="match status" value="1"/>
</dbReference>
<feature type="binding site" evidence="2">
    <location>
        <position position="253"/>
    </location>
    <ligand>
        <name>ATP</name>
        <dbReference type="ChEBI" id="CHEBI:30616"/>
    </ligand>
</feature>
<dbReference type="InterPro" id="IPR003812">
    <property type="entry name" value="Fido"/>
</dbReference>
<dbReference type="OrthoDB" id="9813719at2"/>
<keyword evidence="6" id="KW-1185">Reference proteome</keyword>
<feature type="binding site" evidence="2">
    <location>
        <begin position="239"/>
        <end position="240"/>
    </location>
    <ligand>
        <name>ATP</name>
        <dbReference type="ChEBI" id="CHEBI:30616"/>
    </ligand>
</feature>
<dbReference type="InterPro" id="IPR036388">
    <property type="entry name" value="WH-like_DNA-bd_sf"/>
</dbReference>
<gene>
    <name evidence="5" type="ORF">I568_02164</name>
</gene>
<reference evidence="5 6" key="1">
    <citation type="submission" date="2013-03" db="EMBL/GenBank/DDBJ databases">
        <title>The Genome Sequence of Enterococcus columbae ATCC_51263 (PacBio/Illumina hybrid assembly).</title>
        <authorList>
            <consortium name="The Broad Institute Genomics Platform"/>
            <consortium name="The Broad Institute Genome Sequencing Center for Infectious Disease"/>
            <person name="Earl A."/>
            <person name="Russ C."/>
            <person name="Gilmore M."/>
            <person name="Surin D."/>
            <person name="Walker B."/>
            <person name="Young S."/>
            <person name="Zeng Q."/>
            <person name="Gargeya S."/>
            <person name="Fitzgerald M."/>
            <person name="Haas B."/>
            <person name="Abouelleil A."/>
            <person name="Allen A.W."/>
            <person name="Alvarado L."/>
            <person name="Arachchi H.M."/>
            <person name="Berlin A.M."/>
            <person name="Chapman S.B."/>
            <person name="Gainer-Dewar J."/>
            <person name="Goldberg J."/>
            <person name="Griggs A."/>
            <person name="Gujja S."/>
            <person name="Hansen M."/>
            <person name="Howarth C."/>
            <person name="Imamovic A."/>
            <person name="Ireland A."/>
            <person name="Larimer J."/>
            <person name="McCowan C."/>
            <person name="Murphy C."/>
            <person name="Pearson M."/>
            <person name="Poon T.W."/>
            <person name="Priest M."/>
            <person name="Roberts A."/>
            <person name="Saif S."/>
            <person name="Shea T."/>
            <person name="Sisk P."/>
            <person name="Sykes S."/>
            <person name="Wortman J."/>
            <person name="Nusbaum C."/>
            <person name="Birren B."/>
        </authorList>
    </citation>
    <scope>NUCLEOTIDE SEQUENCE [LARGE SCALE GENOMIC DNA]</scope>
    <source>
        <strain evidence="5 6">ATCC 51263</strain>
    </source>
</reference>
<dbReference type="InterPro" id="IPR040198">
    <property type="entry name" value="Fido_containing"/>
</dbReference>
<dbReference type="Proteomes" id="UP000014113">
    <property type="component" value="Unassembled WGS sequence"/>
</dbReference>
<comment type="caution">
    <text evidence="5">The sequence shown here is derived from an EMBL/GenBank/DDBJ whole genome shotgun (WGS) entry which is preliminary data.</text>
</comment>
<proteinExistence type="predicted"/>
<organism evidence="5 6">
    <name type="scientific">Enterococcus columbae DSM 7374 = ATCC 51263</name>
    <dbReference type="NCBI Taxonomy" id="1121865"/>
    <lineage>
        <taxon>Bacteria</taxon>
        <taxon>Bacillati</taxon>
        <taxon>Bacillota</taxon>
        <taxon>Bacilli</taxon>
        <taxon>Lactobacillales</taxon>
        <taxon>Enterococcaceae</taxon>
        <taxon>Enterococcus</taxon>
    </lineage>
</organism>
<dbReference type="PATRIC" id="fig|1121865.3.peg.1800"/>
<feature type="site" description="Important for autoinhibition of adenylyltransferase activity" evidence="3">
    <location>
        <position position="62"/>
    </location>
</feature>
<protein>
    <recommendedName>
        <fullName evidence="4">Fido domain-containing protein</fullName>
    </recommendedName>
</protein>
<sequence length="356" mass="41204">MRIFNYENLASTKWDSEVVNLLTQIHEHKGKQELFLQRKPAVLDKLVEIAKIQSVEDSNKIEGIVTTSVRIKELMNQKTTPKNRDEEEILGYRDVLNTIHESYEYIPINSNYILQLHRNLFKYSEKGIGGRYKNTQNSIVGKDANGHTIEIFKPLSPYETPSAIEQICNELNRALDRKEVDALLLIPIFIHDFLCIHPFNDGNGRMSRLLTTLLLYRQGYFIGKYISLESKIEKNKDSYYASLEKSGIGWSENKDNPVPFIKYILRTILAAYIDFEEKVDYVDKKTPTITLVRNAIDSKLGKFTKSDIMELVPSVGRATIENMLKKLTEEEYIERHGKGRATFYVKKQQTAKDRNI</sequence>
<accession>S0KHF5</accession>
<dbReference type="Gene3D" id="1.10.3290.10">
    <property type="entry name" value="Fido-like domain"/>
    <property type="match status" value="1"/>
</dbReference>
<feature type="domain" description="Fido" evidence="4">
    <location>
        <begin position="108"/>
        <end position="266"/>
    </location>
</feature>
<dbReference type="PANTHER" id="PTHR13504:SF38">
    <property type="entry name" value="FIDO DOMAIN-CONTAINING PROTEIN"/>
    <property type="match status" value="1"/>
</dbReference>
<evidence type="ECO:0000256" key="1">
    <source>
        <dbReference type="PIRSR" id="PIRSR640198-1"/>
    </source>
</evidence>
<dbReference type="eggNOG" id="COG3177">
    <property type="taxonomic scope" value="Bacteria"/>
</dbReference>
<dbReference type="AlphaFoldDB" id="S0KHF5"/>
<dbReference type="STRING" id="1121865.OMW_01858"/>
<keyword evidence="2" id="KW-0547">Nucleotide-binding</keyword>